<keyword evidence="9" id="KW-0190">Covalent protein-DNA linkage</keyword>
<dbReference type="PROSITE" id="PS52020">
    <property type="entry name" value="CRESS_DNA_REP"/>
    <property type="match status" value="1"/>
</dbReference>
<feature type="region of interest" description="Disordered" evidence="11">
    <location>
        <begin position="364"/>
        <end position="399"/>
    </location>
</feature>
<evidence type="ECO:0000256" key="11">
    <source>
        <dbReference type="SAM" id="MobiDB-lite"/>
    </source>
</evidence>
<keyword evidence="1" id="KW-0808">Transferase</keyword>
<dbReference type="Gene3D" id="3.40.1310.20">
    <property type="match status" value="1"/>
</dbReference>
<evidence type="ECO:0000256" key="2">
    <source>
        <dbReference type="ARBA" id="ARBA00022695"/>
    </source>
</evidence>
<dbReference type="GO" id="GO:0006260">
    <property type="term" value="P:DNA replication"/>
    <property type="evidence" value="ECO:0007669"/>
    <property type="project" value="UniProtKB-KW"/>
</dbReference>
<dbReference type="OrthoDB" id="4355886at2759"/>
<keyword evidence="2" id="KW-0548">Nucleotidyltransferase</keyword>
<accession>A0A5M8Q2M6</accession>
<evidence type="ECO:0000259" key="12">
    <source>
        <dbReference type="PROSITE" id="PS52020"/>
    </source>
</evidence>
<evidence type="ECO:0000256" key="9">
    <source>
        <dbReference type="ARBA" id="ARBA00023124"/>
    </source>
</evidence>
<dbReference type="InterPro" id="IPR001301">
    <property type="entry name" value="Gemini_AL1_CLV"/>
</dbReference>
<keyword evidence="4" id="KW-0540">Nuclease</keyword>
<feature type="region of interest" description="Disordered" evidence="11">
    <location>
        <begin position="1"/>
        <end position="42"/>
    </location>
</feature>
<keyword evidence="7" id="KW-0255">Endonuclease</keyword>
<name>A0A5M8Q2M6_9LECA</name>
<dbReference type="GO" id="GO:0005198">
    <property type="term" value="F:structural molecule activity"/>
    <property type="evidence" value="ECO:0007669"/>
    <property type="project" value="InterPro"/>
</dbReference>
<dbReference type="GO" id="GO:0016779">
    <property type="term" value="F:nucleotidyltransferase activity"/>
    <property type="evidence" value="ECO:0007669"/>
    <property type="project" value="UniProtKB-KW"/>
</dbReference>
<keyword evidence="6" id="KW-0547">Nucleotide-binding</keyword>
<feature type="compositionally biased region" description="Polar residues" evidence="11">
    <location>
        <begin position="382"/>
        <end position="399"/>
    </location>
</feature>
<keyword evidence="5" id="KW-0479">Metal-binding</keyword>
<dbReference type="PRINTS" id="PR00228">
    <property type="entry name" value="GEMCOATCLVL1"/>
</dbReference>
<dbReference type="GO" id="GO:0003677">
    <property type="term" value="F:DNA binding"/>
    <property type="evidence" value="ECO:0007669"/>
    <property type="project" value="UniProtKB-KW"/>
</dbReference>
<comment type="caution">
    <text evidence="13">The sequence shown here is derived from an EMBL/GenBank/DDBJ whole genome shotgun (WGS) entry which is preliminary data.</text>
</comment>
<sequence>MDTPGSPETPRSPYDARLKRAIENLIDDEAGPRPAKKRKQSGRFRLRAKRILVTWSQLPEDFDFDGLKELLETTLGPTKCSRAGREEHPETGGYHVHWFAEAKSDFIVNDPRLLDYCDVHPNIEPVRSTPWFAAEYPLKDGDVLWDEGTPPEKKDNTITGKWKAVMEASTKEEFLEKMREHHPDKLVCNFNSVMSYANHRYREAADEYVSPGMTCHCDQHPGLTQWVQRELRKESEGRRKSLIVYGPTRLGKTLWARSLGKHAYFPGMFMLEGFSEKVEFALFDDIMGGFKEIQNFKYWFGCQQEFVTTDKYMKKQKIRWGKPSIYLANKNPVHTLDEEDRKPPESPTGFASLHVSGIAAEVGTRPSTHGITGTTEERELDSNTMEAFINSSEGKFGTS</sequence>
<dbReference type="GO" id="GO:0000166">
    <property type="term" value="F:nucleotide binding"/>
    <property type="evidence" value="ECO:0007669"/>
    <property type="project" value="UniProtKB-KW"/>
</dbReference>
<dbReference type="Pfam" id="PF08283">
    <property type="entry name" value="Gemini_AL1_M"/>
    <property type="match status" value="1"/>
</dbReference>
<evidence type="ECO:0000313" key="14">
    <source>
        <dbReference type="Proteomes" id="UP000324767"/>
    </source>
</evidence>
<evidence type="ECO:0000256" key="5">
    <source>
        <dbReference type="ARBA" id="ARBA00022723"/>
    </source>
</evidence>
<dbReference type="InterPro" id="IPR049912">
    <property type="entry name" value="CRESS_DNA_REP"/>
</dbReference>
<evidence type="ECO:0000256" key="1">
    <source>
        <dbReference type="ARBA" id="ARBA00022679"/>
    </source>
</evidence>
<keyword evidence="8" id="KW-0378">Hydrolase</keyword>
<evidence type="ECO:0000313" key="13">
    <source>
        <dbReference type="EMBL" id="KAA6415972.1"/>
    </source>
</evidence>
<evidence type="ECO:0000256" key="7">
    <source>
        <dbReference type="ARBA" id="ARBA00022759"/>
    </source>
</evidence>
<evidence type="ECO:0000256" key="3">
    <source>
        <dbReference type="ARBA" id="ARBA00022705"/>
    </source>
</evidence>
<evidence type="ECO:0000256" key="10">
    <source>
        <dbReference type="ARBA" id="ARBA00023125"/>
    </source>
</evidence>
<dbReference type="AlphaFoldDB" id="A0A5M8Q2M6"/>
<dbReference type="Proteomes" id="UP000324767">
    <property type="component" value="Unassembled WGS sequence"/>
</dbReference>
<reference evidence="13 14" key="1">
    <citation type="submission" date="2019-09" db="EMBL/GenBank/DDBJ databases">
        <title>The hologenome of the rock-dwelling lichen Lasallia pustulata.</title>
        <authorList>
            <person name="Greshake Tzovaras B."/>
            <person name="Segers F."/>
            <person name="Bicker A."/>
            <person name="Dal Grande F."/>
            <person name="Otte J."/>
            <person name="Hankeln T."/>
            <person name="Schmitt I."/>
            <person name="Ebersberger I."/>
        </authorList>
    </citation>
    <scope>NUCLEOTIDE SEQUENCE [LARGE SCALE GENOMIC DNA]</scope>
    <source>
        <strain evidence="13">A1-1</strain>
    </source>
</reference>
<dbReference type="GO" id="GO:0046872">
    <property type="term" value="F:metal ion binding"/>
    <property type="evidence" value="ECO:0007669"/>
    <property type="project" value="UniProtKB-KW"/>
</dbReference>
<feature type="compositionally biased region" description="Polar residues" evidence="11">
    <location>
        <begin position="365"/>
        <end position="374"/>
    </location>
</feature>
<keyword evidence="3" id="KW-0235">DNA replication</keyword>
<dbReference type="GO" id="GO:0016888">
    <property type="term" value="F:DNA endonuclease activity, producing 5'-phosphomonoesters"/>
    <property type="evidence" value="ECO:0007669"/>
    <property type="project" value="InterPro"/>
</dbReference>
<evidence type="ECO:0000256" key="8">
    <source>
        <dbReference type="ARBA" id="ARBA00022801"/>
    </source>
</evidence>
<feature type="domain" description="CRESS-DNA virus Rep endonuclease" evidence="12">
    <location>
        <begin position="45"/>
        <end position="150"/>
    </location>
</feature>
<protein>
    <recommendedName>
        <fullName evidence="12">CRESS-DNA virus Rep endonuclease domain-containing protein</fullName>
    </recommendedName>
</protein>
<dbReference type="EMBL" id="VXIT01000001">
    <property type="protein sequence ID" value="KAA6415972.1"/>
    <property type="molecule type" value="Genomic_DNA"/>
</dbReference>
<evidence type="ECO:0000256" key="6">
    <source>
        <dbReference type="ARBA" id="ARBA00022741"/>
    </source>
</evidence>
<keyword evidence="10" id="KW-0238">DNA-binding</keyword>
<dbReference type="SUPFAM" id="SSF55464">
    <property type="entry name" value="Origin of replication-binding domain, RBD-like"/>
    <property type="match status" value="1"/>
</dbReference>
<gene>
    <name evidence="13" type="ORF">FRX48_00691</name>
</gene>
<organism evidence="13 14">
    <name type="scientific">Lasallia pustulata</name>
    <dbReference type="NCBI Taxonomy" id="136370"/>
    <lineage>
        <taxon>Eukaryota</taxon>
        <taxon>Fungi</taxon>
        <taxon>Dikarya</taxon>
        <taxon>Ascomycota</taxon>
        <taxon>Pezizomycotina</taxon>
        <taxon>Lecanoromycetes</taxon>
        <taxon>OSLEUM clade</taxon>
        <taxon>Umbilicariomycetidae</taxon>
        <taxon>Umbilicariales</taxon>
        <taxon>Umbilicariaceae</taxon>
        <taxon>Lasallia</taxon>
    </lineage>
</organism>
<proteinExistence type="predicted"/>
<evidence type="ECO:0000256" key="4">
    <source>
        <dbReference type="ARBA" id="ARBA00022722"/>
    </source>
</evidence>
<dbReference type="InterPro" id="IPR022692">
    <property type="entry name" value="Gemini_AL1_REP_central"/>
</dbReference>